<keyword evidence="1" id="KW-1133">Transmembrane helix</keyword>
<proteinExistence type="predicted"/>
<sequence length="73" mass="8326">MVYLPEFSLQVLMFTAALKIINTAIITPERKRFICPESPVLFNGLFVCFQVAVKLLILHMVRQNGQFDSSYSS</sequence>
<keyword evidence="3" id="KW-1185">Reference proteome</keyword>
<reference evidence="2" key="1">
    <citation type="submission" date="2022-12" db="EMBL/GenBank/DDBJ databases">
        <authorList>
            <person name="Alioto T."/>
            <person name="Alioto T."/>
            <person name="Gomez Garrido J."/>
        </authorList>
    </citation>
    <scope>NUCLEOTIDE SEQUENCE</scope>
</reference>
<accession>A0AA35L424</accession>
<protein>
    <submittedName>
        <fullName evidence="2">Uncharacterized protein</fullName>
    </submittedName>
</protein>
<evidence type="ECO:0000313" key="2">
    <source>
        <dbReference type="EMBL" id="CAI5788803.1"/>
    </source>
</evidence>
<feature type="transmembrane region" description="Helical" evidence="1">
    <location>
        <begin position="7"/>
        <end position="28"/>
    </location>
</feature>
<gene>
    <name evidence="2" type="ORF">PODLI_1B025442</name>
</gene>
<dbReference type="AlphaFoldDB" id="A0AA35L424"/>
<evidence type="ECO:0000313" key="3">
    <source>
        <dbReference type="Proteomes" id="UP001178461"/>
    </source>
</evidence>
<dbReference type="EMBL" id="OX395137">
    <property type="protein sequence ID" value="CAI5788803.1"/>
    <property type="molecule type" value="Genomic_DNA"/>
</dbReference>
<name>A0AA35L424_9SAUR</name>
<feature type="transmembrane region" description="Helical" evidence="1">
    <location>
        <begin position="40"/>
        <end position="61"/>
    </location>
</feature>
<keyword evidence="1" id="KW-0472">Membrane</keyword>
<keyword evidence="1" id="KW-0812">Transmembrane</keyword>
<dbReference type="Proteomes" id="UP001178461">
    <property type="component" value="Chromosome 12"/>
</dbReference>
<organism evidence="2 3">
    <name type="scientific">Podarcis lilfordi</name>
    <name type="common">Lilford's wall lizard</name>
    <dbReference type="NCBI Taxonomy" id="74358"/>
    <lineage>
        <taxon>Eukaryota</taxon>
        <taxon>Metazoa</taxon>
        <taxon>Chordata</taxon>
        <taxon>Craniata</taxon>
        <taxon>Vertebrata</taxon>
        <taxon>Euteleostomi</taxon>
        <taxon>Lepidosauria</taxon>
        <taxon>Squamata</taxon>
        <taxon>Bifurcata</taxon>
        <taxon>Unidentata</taxon>
        <taxon>Episquamata</taxon>
        <taxon>Laterata</taxon>
        <taxon>Lacertibaenia</taxon>
        <taxon>Lacertidae</taxon>
        <taxon>Podarcis</taxon>
    </lineage>
</organism>
<evidence type="ECO:0000256" key="1">
    <source>
        <dbReference type="SAM" id="Phobius"/>
    </source>
</evidence>